<dbReference type="InterPro" id="IPR028082">
    <property type="entry name" value="Peripla_BP_I"/>
</dbReference>
<dbReference type="Pfam" id="PF00003">
    <property type="entry name" value="7tm_3"/>
    <property type="match status" value="1"/>
</dbReference>
<dbReference type="Gene3D" id="3.40.50.2300">
    <property type="match status" value="2"/>
</dbReference>
<dbReference type="InterPro" id="IPR011500">
    <property type="entry name" value="GPCR_3_9-Cys_dom"/>
</dbReference>
<dbReference type="PANTHER" id="PTHR24061:SF422">
    <property type="entry name" value="G-PROTEIN COUPLED RECEPTORS FAMILY 3 PROFILE DOMAIN-CONTAINING PROTEIN"/>
    <property type="match status" value="1"/>
</dbReference>
<evidence type="ECO:0000256" key="2">
    <source>
        <dbReference type="ARBA" id="ARBA00022475"/>
    </source>
</evidence>
<feature type="domain" description="G-protein coupled receptors family 3 profile" evidence="13">
    <location>
        <begin position="584"/>
        <end position="808"/>
    </location>
</feature>
<dbReference type="PRINTS" id="PR00592">
    <property type="entry name" value="CASENSINGR"/>
</dbReference>
<dbReference type="InterPro" id="IPR001828">
    <property type="entry name" value="ANF_lig-bd_rcpt"/>
</dbReference>
<organism evidence="14 15">
    <name type="scientific">Eptatretus burgeri</name>
    <name type="common">Inshore hagfish</name>
    <dbReference type="NCBI Taxonomy" id="7764"/>
    <lineage>
        <taxon>Eukaryota</taxon>
        <taxon>Metazoa</taxon>
        <taxon>Chordata</taxon>
        <taxon>Craniata</taxon>
        <taxon>Vertebrata</taxon>
        <taxon>Cyclostomata</taxon>
        <taxon>Myxini</taxon>
        <taxon>Myxiniformes</taxon>
        <taxon>Myxinidae</taxon>
        <taxon>Eptatretinae</taxon>
        <taxon>Eptatretus</taxon>
    </lineage>
</organism>
<dbReference type="GO" id="GO:0005886">
    <property type="term" value="C:plasma membrane"/>
    <property type="evidence" value="ECO:0007669"/>
    <property type="project" value="UniProtKB-SubCell"/>
</dbReference>
<evidence type="ECO:0000256" key="12">
    <source>
        <dbReference type="SAM" id="SignalP"/>
    </source>
</evidence>
<dbReference type="Pfam" id="PF01094">
    <property type="entry name" value="ANF_receptor"/>
    <property type="match status" value="1"/>
</dbReference>
<dbReference type="InterPro" id="IPR038550">
    <property type="entry name" value="GPCR_3_9-Cys_sf"/>
</dbReference>
<dbReference type="InterPro" id="IPR017978">
    <property type="entry name" value="GPCR_3_C"/>
</dbReference>
<feature type="signal peptide" evidence="12">
    <location>
        <begin position="1"/>
        <end position="22"/>
    </location>
</feature>
<sequence length="808" mass="90868">MFAMSVAMGCFVVVFSISRSSCEFLDNHCLNSITKSGDIMLTGLIDVHYASNECSHLQFYISLCFSLNENYLREMMGMVFSITEINKNSLLMPNITLGYVIYDTCYAISKVIEAGLTIVGSRVKSIRNTNCSSTAGIGPFSSRLSLNLNNMLGLFDIPQVGITSTCKCLSDKKRFPSFVRTVPSDAFQATAIANLVWYFAWHYVGMLSVDDEYGQNGITQVLAETEADGVCIAFHHTLPKVRDKTAYRKLEIVQAKVSVVLLFTTEPDLFPFAEELADRNITGRTWIATEAWVGSLYLKESRFRQTFQGAIGFALQQGNIPGLREFLINLKPEIMISNDGSLDVFLLKLWEVIFNCTWNNENQLTQMCTGQEKLTDVETVFTDTFEIRTTYHIHMAVHAIANALHDLRSCTAGFGPFVNGSCANMSEFSHRQLLYYLRKVRFMNNIGNLVSFDENGDPPAIYEVLNWQPDSTGGLHFQLVGAFDSTAAKDKQLHINTNLVVWNHGGNKIPQSICSDPCKRGTRKILRKGEPFCCFDCIKCKLGEYSNATDSQHCRKCPKYLWSTDQRDSCIIMEEEYIKFPQLLAMTLLAFVSVGCIFTGIVTFIILPNHVLHTIDLDNNTVDVLLLFSLMGCFCSSVTFIGRPTKLTCTARESLACIWLTLVMKCILHKIFQSVSHSQGKDRLYLQGKIIFGIWMTSYCVFSICWCMLGKTRWIICALSYLGLLSVVCFILSLRAQTPSTKTNECKFINFSLSGFILVWLTFIPAYNSTDGKFALATEMFAIIASAYIHLCSIYIPKCYIILRKGIK</sequence>
<dbReference type="Pfam" id="PF07562">
    <property type="entry name" value="NCD3G"/>
    <property type="match status" value="1"/>
</dbReference>
<proteinExistence type="predicted"/>
<evidence type="ECO:0000256" key="1">
    <source>
        <dbReference type="ARBA" id="ARBA00004651"/>
    </source>
</evidence>
<keyword evidence="6" id="KW-0297">G-protein coupled receptor</keyword>
<keyword evidence="2" id="KW-1003">Cell membrane</keyword>
<dbReference type="Gene3D" id="2.10.50.30">
    <property type="entry name" value="GPCR, family 3, nine cysteines domain"/>
    <property type="match status" value="1"/>
</dbReference>
<dbReference type="PROSITE" id="PS00980">
    <property type="entry name" value="G_PROTEIN_RECEP_F3_2"/>
    <property type="match status" value="1"/>
</dbReference>
<keyword evidence="8" id="KW-0675">Receptor</keyword>
<evidence type="ECO:0000256" key="3">
    <source>
        <dbReference type="ARBA" id="ARBA00022692"/>
    </source>
</evidence>
<dbReference type="PANTHER" id="PTHR24061">
    <property type="entry name" value="CALCIUM-SENSING RECEPTOR-RELATED"/>
    <property type="match status" value="1"/>
</dbReference>
<feature type="transmembrane region" description="Helical" evidence="11">
    <location>
        <begin position="748"/>
        <end position="768"/>
    </location>
</feature>
<protein>
    <recommendedName>
        <fullName evidence="13">G-protein coupled receptors family 3 profile domain-containing protein</fullName>
    </recommendedName>
</protein>
<dbReference type="GO" id="GO:0004930">
    <property type="term" value="F:G protein-coupled receptor activity"/>
    <property type="evidence" value="ECO:0007669"/>
    <property type="project" value="UniProtKB-KW"/>
</dbReference>
<dbReference type="Proteomes" id="UP000694388">
    <property type="component" value="Unplaced"/>
</dbReference>
<evidence type="ECO:0000313" key="14">
    <source>
        <dbReference type="Ensembl" id="ENSEBUP00000023090.1"/>
    </source>
</evidence>
<feature type="transmembrane region" description="Helical" evidence="11">
    <location>
        <begin position="620"/>
        <end position="641"/>
    </location>
</feature>
<dbReference type="AlphaFoldDB" id="A0A8C4QZR8"/>
<keyword evidence="7 11" id="KW-0472">Membrane</keyword>
<dbReference type="GeneTree" id="ENSGT01150000286997"/>
<dbReference type="OMA" id="SHTASCE"/>
<reference evidence="14" key="2">
    <citation type="submission" date="2025-09" db="UniProtKB">
        <authorList>
            <consortium name="Ensembl"/>
        </authorList>
    </citation>
    <scope>IDENTIFICATION</scope>
</reference>
<evidence type="ECO:0000256" key="9">
    <source>
        <dbReference type="ARBA" id="ARBA00023180"/>
    </source>
</evidence>
<dbReference type="FunFam" id="3.40.50.2300:FF:000016">
    <property type="entry name" value="Taste 1 receptor member 2"/>
    <property type="match status" value="1"/>
</dbReference>
<evidence type="ECO:0000256" key="7">
    <source>
        <dbReference type="ARBA" id="ARBA00023136"/>
    </source>
</evidence>
<dbReference type="PROSITE" id="PS50259">
    <property type="entry name" value="G_PROTEIN_RECEP_F3_4"/>
    <property type="match status" value="1"/>
</dbReference>
<feature type="chain" id="PRO_5034561634" description="G-protein coupled receptors family 3 profile domain-containing protein" evidence="12">
    <location>
        <begin position="23"/>
        <end position="808"/>
    </location>
</feature>
<keyword evidence="4 12" id="KW-0732">Signal</keyword>
<evidence type="ECO:0000256" key="10">
    <source>
        <dbReference type="ARBA" id="ARBA00023224"/>
    </source>
</evidence>
<evidence type="ECO:0000256" key="11">
    <source>
        <dbReference type="SAM" id="Phobius"/>
    </source>
</evidence>
<feature type="transmembrane region" description="Helical" evidence="11">
    <location>
        <begin position="712"/>
        <end position="736"/>
    </location>
</feature>
<evidence type="ECO:0000256" key="6">
    <source>
        <dbReference type="ARBA" id="ARBA00023040"/>
    </source>
</evidence>
<evidence type="ECO:0000256" key="5">
    <source>
        <dbReference type="ARBA" id="ARBA00022989"/>
    </source>
</evidence>
<feature type="transmembrane region" description="Helical" evidence="11">
    <location>
        <begin position="684"/>
        <end position="706"/>
    </location>
</feature>
<feature type="transmembrane region" description="Helical" evidence="11">
    <location>
        <begin position="653"/>
        <end position="672"/>
    </location>
</feature>
<evidence type="ECO:0000259" key="13">
    <source>
        <dbReference type="PROSITE" id="PS50259"/>
    </source>
</evidence>
<dbReference type="InterPro" id="IPR000068">
    <property type="entry name" value="GPCR_3_Ca_sens_rcpt-rel"/>
</dbReference>
<comment type="subcellular location">
    <subcellularLocation>
        <location evidence="1">Cell membrane</location>
        <topology evidence="1">Multi-pass membrane protein</topology>
    </subcellularLocation>
</comment>
<feature type="transmembrane region" description="Helical" evidence="11">
    <location>
        <begin position="583"/>
        <end position="608"/>
    </location>
</feature>
<keyword evidence="9" id="KW-0325">Glycoprotein</keyword>
<dbReference type="Ensembl" id="ENSEBUT00000023666.1">
    <property type="protein sequence ID" value="ENSEBUP00000023090.1"/>
    <property type="gene ID" value="ENSEBUG00000014222.1"/>
</dbReference>
<dbReference type="PRINTS" id="PR00248">
    <property type="entry name" value="GPCRMGR"/>
</dbReference>
<feature type="transmembrane region" description="Helical" evidence="11">
    <location>
        <begin position="780"/>
        <end position="803"/>
    </location>
</feature>
<dbReference type="FunFam" id="2.10.50.30:FF:000003">
    <property type="entry name" value="Vomeronasal 2, receptor 120"/>
    <property type="match status" value="1"/>
</dbReference>
<name>A0A8C4QZR8_EPTBU</name>
<keyword evidence="15" id="KW-1185">Reference proteome</keyword>
<evidence type="ECO:0000256" key="4">
    <source>
        <dbReference type="ARBA" id="ARBA00022729"/>
    </source>
</evidence>
<dbReference type="InterPro" id="IPR017979">
    <property type="entry name" value="GPCR_3_CS"/>
</dbReference>
<keyword evidence="3 11" id="KW-0812">Transmembrane</keyword>
<keyword evidence="5 11" id="KW-1133">Transmembrane helix</keyword>
<dbReference type="InterPro" id="IPR000337">
    <property type="entry name" value="GPCR_3"/>
</dbReference>
<evidence type="ECO:0000256" key="8">
    <source>
        <dbReference type="ARBA" id="ARBA00023170"/>
    </source>
</evidence>
<accession>A0A8C4QZR8</accession>
<dbReference type="SUPFAM" id="SSF53822">
    <property type="entry name" value="Periplasmic binding protein-like I"/>
    <property type="match status" value="1"/>
</dbReference>
<evidence type="ECO:0000313" key="15">
    <source>
        <dbReference type="Proteomes" id="UP000694388"/>
    </source>
</evidence>
<reference evidence="14" key="1">
    <citation type="submission" date="2025-08" db="UniProtKB">
        <authorList>
            <consortium name="Ensembl"/>
        </authorList>
    </citation>
    <scope>IDENTIFICATION</scope>
</reference>
<keyword evidence="10" id="KW-0807">Transducer</keyword>